<feature type="domain" description="Reverse transcriptase zinc-binding" evidence="2">
    <location>
        <begin position="67"/>
        <end position="149"/>
    </location>
</feature>
<evidence type="ECO:0000313" key="3">
    <source>
        <dbReference type="EMBL" id="CAL1371857.1"/>
    </source>
</evidence>
<evidence type="ECO:0000313" key="4">
    <source>
        <dbReference type="Proteomes" id="UP001497516"/>
    </source>
</evidence>
<dbReference type="Pfam" id="PF13966">
    <property type="entry name" value="zf-RVT"/>
    <property type="match status" value="1"/>
</dbReference>
<sequence>MLMKSAALWVAWAVAYRCKGVDVWQLKVNSSSSWAWRKVLLLRPKVQHLLARQGDKMFWEGKPMEQYSAKRVWTTLRPKCSKQEWSKLIWGKCSIPRFSFISWLIMINALTTRSKLFRWGKISDDQCLLCGFSSESREHLFFACVFVQQLVQVAGVS</sequence>
<feature type="chain" id="PRO_5043337477" description="Reverse transcriptase zinc-binding domain-containing protein" evidence="1">
    <location>
        <begin position="21"/>
        <end position="157"/>
    </location>
</feature>
<evidence type="ECO:0000259" key="2">
    <source>
        <dbReference type="Pfam" id="PF13966"/>
    </source>
</evidence>
<organism evidence="3 4">
    <name type="scientific">Linum trigynum</name>
    <dbReference type="NCBI Taxonomy" id="586398"/>
    <lineage>
        <taxon>Eukaryota</taxon>
        <taxon>Viridiplantae</taxon>
        <taxon>Streptophyta</taxon>
        <taxon>Embryophyta</taxon>
        <taxon>Tracheophyta</taxon>
        <taxon>Spermatophyta</taxon>
        <taxon>Magnoliopsida</taxon>
        <taxon>eudicotyledons</taxon>
        <taxon>Gunneridae</taxon>
        <taxon>Pentapetalae</taxon>
        <taxon>rosids</taxon>
        <taxon>fabids</taxon>
        <taxon>Malpighiales</taxon>
        <taxon>Linaceae</taxon>
        <taxon>Linum</taxon>
    </lineage>
</organism>
<evidence type="ECO:0000256" key="1">
    <source>
        <dbReference type="SAM" id="SignalP"/>
    </source>
</evidence>
<name>A0AAV2DF11_9ROSI</name>
<keyword evidence="4" id="KW-1185">Reference proteome</keyword>
<reference evidence="3 4" key="1">
    <citation type="submission" date="2024-04" db="EMBL/GenBank/DDBJ databases">
        <authorList>
            <person name="Fracassetti M."/>
        </authorList>
    </citation>
    <scope>NUCLEOTIDE SEQUENCE [LARGE SCALE GENOMIC DNA]</scope>
</reference>
<dbReference type="InterPro" id="IPR026960">
    <property type="entry name" value="RVT-Znf"/>
</dbReference>
<gene>
    <name evidence="3" type="ORF">LTRI10_LOCUS13896</name>
</gene>
<dbReference type="AlphaFoldDB" id="A0AAV2DF11"/>
<accession>A0AAV2DF11</accession>
<feature type="signal peptide" evidence="1">
    <location>
        <begin position="1"/>
        <end position="20"/>
    </location>
</feature>
<dbReference type="Proteomes" id="UP001497516">
    <property type="component" value="Chromosome 2"/>
</dbReference>
<keyword evidence="1" id="KW-0732">Signal</keyword>
<protein>
    <recommendedName>
        <fullName evidence="2">Reverse transcriptase zinc-binding domain-containing protein</fullName>
    </recommendedName>
</protein>
<proteinExistence type="predicted"/>
<dbReference type="EMBL" id="OZ034815">
    <property type="protein sequence ID" value="CAL1371857.1"/>
    <property type="molecule type" value="Genomic_DNA"/>
</dbReference>